<dbReference type="InterPro" id="IPR015720">
    <property type="entry name" value="Emp24-like"/>
</dbReference>
<reference evidence="10 11" key="1">
    <citation type="submission" date="2019-07" db="EMBL/GenBank/DDBJ databases">
        <title>Genomics analysis of Aphanomyces spp. identifies a new class of oomycete effector associated with host adaptation.</title>
        <authorList>
            <person name="Gaulin E."/>
        </authorList>
    </citation>
    <scope>NUCLEOTIDE SEQUENCE [LARGE SCALE GENOMIC DNA]</scope>
    <source>
        <strain evidence="10 11">ATCC 201684</strain>
    </source>
</reference>
<gene>
    <name evidence="10" type="ORF">Ae201684_017996</name>
</gene>
<dbReference type="GO" id="GO:0016020">
    <property type="term" value="C:membrane"/>
    <property type="evidence" value="ECO:0007669"/>
    <property type="project" value="UniProtKB-SubCell"/>
</dbReference>
<evidence type="ECO:0000313" key="11">
    <source>
        <dbReference type="Proteomes" id="UP000481153"/>
    </source>
</evidence>
<dbReference type="SMART" id="SM01190">
    <property type="entry name" value="EMP24_GP25L"/>
    <property type="match status" value="1"/>
</dbReference>
<comment type="similarity">
    <text evidence="2">Belongs to the EMP24/GP25L family.</text>
</comment>
<evidence type="ECO:0000256" key="3">
    <source>
        <dbReference type="ARBA" id="ARBA00022692"/>
    </source>
</evidence>
<comment type="subcellular location">
    <subcellularLocation>
        <location evidence="1">Membrane</location>
        <topology evidence="1">Single-pass type I membrane protein</topology>
    </subcellularLocation>
</comment>
<dbReference type="PANTHER" id="PTHR22811">
    <property type="entry name" value="TRANSMEMBRANE EMP24 DOMAIN-CONTAINING PROTEIN"/>
    <property type="match status" value="1"/>
</dbReference>
<feature type="domain" description="GOLD" evidence="9">
    <location>
        <begin position="34"/>
        <end position="120"/>
    </location>
</feature>
<feature type="transmembrane region" description="Helical" evidence="7">
    <location>
        <begin position="339"/>
        <end position="361"/>
    </location>
</feature>
<dbReference type="EMBL" id="VJMJ01000318">
    <property type="protein sequence ID" value="KAF0723032.1"/>
    <property type="molecule type" value="Genomic_DNA"/>
</dbReference>
<evidence type="ECO:0000256" key="4">
    <source>
        <dbReference type="ARBA" id="ARBA00022729"/>
    </source>
</evidence>
<evidence type="ECO:0000256" key="7">
    <source>
        <dbReference type="SAM" id="Phobius"/>
    </source>
</evidence>
<accession>A0A6G0W928</accession>
<dbReference type="Pfam" id="PF01105">
    <property type="entry name" value="EMP24_GP25L"/>
    <property type="match status" value="2"/>
</dbReference>
<proteinExistence type="inferred from homology"/>
<evidence type="ECO:0000256" key="8">
    <source>
        <dbReference type="SAM" id="SignalP"/>
    </source>
</evidence>
<keyword evidence="6 7" id="KW-0472">Membrane</keyword>
<protein>
    <recommendedName>
        <fullName evidence="9">GOLD domain-containing protein</fullName>
    </recommendedName>
</protein>
<dbReference type="InterPro" id="IPR009038">
    <property type="entry name" value="GOLD_dom"/>
</dbReference>
<sequence>MQTLVGFAAIWLSWMVSSATGSSYFVFDLPDDQEDCYVEDVVSRSVHSDIFLHFEILEPEVYDSLDVRLISPSGREVRSWQNIKHNHSDISVRESGLYSLCFNKTASSSRRLSILYAFDFASVGTRTLTRYPASVATIQRDKPEETKYTELRLSTDSDGTVQSMGLVQFVFSGVSKSIIHDNTRIMMSFSVEYGSSHNELPATLSPVAGGLKHPSTWTAMADHLSKFRDNVIHGIGGTTGGTLFFDITDDVTAALQANEYPTLTYSIQLESEGYARLSGNDQKFMSHFPTITFEDMGLNVMREIAQFRYAVWDLKGELISIIHNERHSRNTAEAVQSRLVFSSIVTNVVLIALAIGQIVYVRRLIGTGYSF</sequence>
<keyword evidence="5 7" id="KW-1133">Transmembrane helix</keyword>
<keyword evidence="4 8" id="KW-0732">Signal</keyword>
<feature type="chain" id="PRO_5026073270" description="GOLD domain-containing protein" evidence="8">
    <location>
        <begin position="22"/>
        <end position="371"/>
    </location>
</feature>
<organism evidence="10 11">
    <name type="scientific">Aphanomyces euteiches</name>
    <dbReference type="NCBI Taxonomy" id="100861"/>
    <lineage>
        <taxon>Eukaryota</taxon>
        <taxon>Sar</taxon>
        <taxon>Stramenopiles</taxon>
        <taxon>Oomycota</taxon>
        <taxon>Saprolegniomycetes</taxon>
        <taxon>Saprolegniales</taxon>
        <taxon>Verrucalvaceae</taxon>
        <taxon>Aphanomyces</taxon>
    </lineage>
</organism>
<evidence type="ECO:0000256" key="1">
    <source>
        <dbReference type="ARBA" id="ARBA00004479"/>
    </source>
</evidence>
<evidence type="ECO:0000256" key="6">
    <source>
        <dbReference type="ARBA" id="ARBA00023136"/>
    </source>
</evidence>
<feature type="signal peptide" evidence="8">
    <location>
        <begin position="1"/>
        <end position="21"/>
    </location>
</feature>
<name>A0A6G0W928_9STRA</name>
<keyword evidence="11" id="KW-1185">Reference proteome</keyword>
<evidence type="ECO:0000256" key="5">
    <source>
        <dbReference type="ARBA" id="ARBA00022989"/>
    </source>
</evidence>
<evidence type="ECO:0000256" key="2">
    <source>
        <dbReference type="ARBA" id="ARBA00007104"/>
    </source>
</evidence>
<dbReference type="AlphaFoldDB" id="A0A6G0W928"/>
<keyword evidence="3 7" id="KW-0812">Transmembrane</keyword>
<comment type="caution">
    <text evidence="10">The sequence shown here is derived from an EMBL/GenBank/DDBJ whole genome shotgun (WGS) entry which is preliminary data.</text>
</comment>
<dbReference type="PROSITE" id="PS50866">
    <property type="entry name" value="GOLD"/>
    <property type="match status" value="1"/>
</dbReference>
<dbReference type="VEuPathDB" id="FungiDB:AeMF1_013873"/>
<evidence type="ECO:0000259" key="9">
    <source>
        <dbReference type="PROSITE" id="PS50866"/>
    </source>
</evidence>
<evidence type="ECO:0000313" key="10">
    <source>
        <dbReference type="EMBL" id="KAF0723032.1"/>
    </source>
</evidence>
<dbReference type="Proteomes" id="UP000481153">
    <property type="component" value="Unassembled WGS sequence"/>
</dbReference>